<dbReference type="Proteomes" id="UP000320146">
    <property type="component" value="Unassembled WGS sequence"/>
</dbReference>
<proteinExistence type="inferred from homology"/>
<evidence type="ECO:0000313" key="9">
    <source>
        <dbReference type="Proteomes" id="UP000320146"/>
    </source>
</evidence>
<dbReference type="PANTHER" id="PTHR32182:SF0">
    <property type="entry name" value="DNA REPLICATION AND REPAIR PROTEIN RECF"/>
    <property type="match status" value="1"/>
</dbReference>
<evidence type="ECO:0000256" key="4">
    <source>
        <dbReference type="ARBA" id="ARBA00022840"/>
    </source>
</evidence>
<dbReference type="GO" id="GO:0000731">
    <property type="term" value="P:DNA synthesis involved in DNA repair"/>
    <property type="evidence" value="ECO:0007669"/>
    <property type="project" value="TreeGrafter"/>
</dbReference>
<dbReference type="AlphaFoldDB" id="A0A520MUC6"/>
<dbReference type="Gene3D" id="1.20.1050.90">
    <property type="entry name" value="RecF/RecN/SMC, N-terminal domain"/>
    <property type="match status" value="1"/>
</dbReference>
<dbReference type="HAMAP" id="MF_00365">
    <property type="entry name" value="RecF"/>
    <property type="match status" value="1"/>
</dbReference>
<dbReference type="GO" id="GO:0003697">
    <property type="term" value="F:single-stranded DNA binding"/>
    <property type="evidence" value="ECO:0007669"/>
    <property type="project" value="UniProtKB-UniRule"/>
</dbReference>
<feature type="domain" description="RecF/RecN/SMC N-terminal" evidence="7">
    <location>
        <begin position="4"/>
        <end position="348"/>
    </location>
</feature>
<evidence type="ECO:0000256" key="1">
    <source>
        <dbReference type="ARBA" id="ARBA00022490"/>
    </source>
</evidence>
<keyword evidence="6" id="KW-0234">DNA repair</keyword>
<evidence type="ECO:0000256" key="2">
    <source>
        <dbReference type="ARBA" id="ARBA00022705"/>
    </source>
</evidence>
<reference evidence="8 9" key="1">
    <citation type="submission" date="2019-02" db="EMBL/GenBank/DDBJ databases">
        <title>Prokaryotic population dynamics and viral predation in marine succession experiment using metagenomics: the confinement effect.</title>
        <authorList>
            <person name="Haro-Moreno J.M."/>
            <person name="Rodriguez-Valera F."/>
            <person name="Lopez-Perez M."/>
        </authorList>
    </citation>
    <scope>NUCLEOTIDE SEQUENCE [LARGE SCALE GENOMIC DNA]</scope>
    <source>
        <strain evidence="8">MED-G166</strain>
    </source>
</reference>
<keyword evidence="6" id="KW-0227">DNA damage</keyword>
<keyword evidence="4 6" id="KW-0067">ATP-binding</keyword>
<dbReference type="Pfam" id="PF02463">
    <property type="entry name" value="SMC_N"/>
    <property type="match status" value="1"/>
</dbReference>
<name>A0A520MUC6_9GAMM</name>
<dbReference type="SUPFAM" id="SSF52540">
    <property type="entry name" value="P-loop containing nucleoside triphosphate hydrolases"/>
    <property type="match status" value="1"/>
</dbReference>
<evidence type="ECO:0000256" key="3">
    <source>
        <dbReference type="ARBA" id="ARBA00022741"/>
    </source>
</evidence>
<protein>
    <recommendedName>
        <fullName evidence="6">DNA replication and repair protein RecF</fullName>
    </recommendedName>
</protein>
<accession>A0A520MUC6</accession>
<keyword evidence="2 6" id="KW-0235">DNA replication</keyword>
<keyword evidence="5 6" id="KW-0238">DNA-binding</keyword>
<evidence type="ECO:0000313" key="8">
    <source>
        <dbReference type="EMBL" id="RZO24798.1"/>
    </source>
</evidence>
<organism evidence="8 9">
    <name type="scientific">SAR86 cluster bacterium</name>
    <dbReference type="NCBI Taxonomy" id="2030880"/>
    <lineage>
        <taxon>Bacteria</taxon>
        <taxon>Pseudomonadati</taxon>
        <taxon>Pseudomonadota</taxon>
        <taxon>Gammaproteobacteria</taxon>
        <taxon>SAR86 cluster</taxon>
    </lineage>
</organism>
<dbReference type="GO" id="GO:0005737">
    <property type="term" value="C:cytoplasm"/>
    <property type="evidence" value="ECO:0007669"/>
    <property type="project" value="UniProtKB-SubCell"/>
</dbReference>
<dbReference type="GO" id="GO:0006260">
    <property type="term" value="P:DNA replication"/>
    <property type="evidence" value="ECO:0007669"/>
    <property type="project" value="UniProtKB-UniRule"/>
</dbReference>
<keyword evidence="3 6" id="KW-0547">Nucleotide-binding</keyword>
<keyword evidence="6" id="KW-0742">SOS response</keyword>
<evidence type="ECO:0000259" key="7">
    <source>
        <dbReference type="Pfam" id="PF02463"/>
    </source>
</evidence>
<dbReference type="InterPro" id="IPR027417">
    <property type="entry name" value="P-loop_NTPase"/>
</dbReference>
<dbReference type="GO" id="GO:0005524">
    <property type="term" value="F:ATP binding"/>
    <property type="evidence" value="ECO:0007669"/>
    <property type="project" value="UniProtKB-UniRule"/>
</dbReference>
<dbReference type="GO" id="GO:0009432">
    <property type="term" value="P:SOS response"/>
    <property type="evidence" value="ECO:0007669"/>
    <property type="project" value="UniProtKB-UniRule"/>
</dbReference>
<sequence>MVLITEIKLENFRSYEFLELPLESGINLIYGSNGSGKSTIIESIYYALSGKSFRTTETNNLIREKHNQLQALIVFHDGKTVKVTKKTNNTAVITQNKGQKKENYTSLVKRFPTCLVENKEFFFTSSNPEQKRSFLNKSLFYVEHQESKKISELKKIISQRSGCLKNKDFNQIKYWDEQLILIEPIITKLNEKICSSLNKQLSSSKVVDVFLEKNPWLRNLSIKYLPGYPENTKFSDSLAQNLEKDTILKRTSSGPHKRSFDILLENKIANETLSRGQQKIISIILHLIQREIIKTNTELDPILLMDDISSELDKENSNLMLKYLIDNSVQTIMTSIEKAHFATQKDVFLFHVEHKGDTSYVK</sequence>
<evidence type="ECO:0000256" key="6">
    <source>
        <dbReference type="HAMAP-Rule" id="MF_00365"/>
    </source>
</evidence>
<dbReference type="EMBL" id="SHBL01000003">
    <property type="protein sequence ID" value="RZO24798.1"/>
    <property type="molecule type" value="Genomic_DNA"/>
</dbReference>
<comment type="similarity">
    <text evidence="6">Belongs to the RecF family.</text>
</comment>
<dbReference type="GO" id="GO:0006302">
    <property type="term" value="P:double-strand break repair"/>
    <property type="evidence" value="ECO:0007669"/>
    <property type="project" value="TreeGrafter"/>
</dbReference>
<keyword evidence="1 6" id="KW-0963">Cytoplasm</keyword>
<comment type="subcellular location">
    <subcellularLocation>
        <location evidence="6">Cytoplasm</location>
    </subcellularLocation>
</comment>
<dbReference type="InterPro" id="IPR001238">
    <property type="entry name" value="DNA-binding_RecF"/>
</dbReference>
<dbReference type="InterPro" id="IPR042174">
    <property type="entry name" value="RecF_2"/>
</dbReference>
<dbReference type="PANTHER" id="PTHR32182">
    <property type="entry name" value="DNA REPLICATION AND REPAIR PROTEIN RECF"/>
    <property type="match status" value="1"/>
</dbReference>
<dbReference type="NCBIfam" id="TIGR00611">
    <property type="entry name" value="recf"/>
    <property type="match status" value="1"/>
</dbReference>
<comment type="caution">
    <text evidence="8">The sequence shown here is derived from an EMBL/GenBank/DDBJ whole genome shotgun (WGS) entry which is preliminary data.</text>
</comment>
<gene>
    <name evidence="6" type="primary">recF</name>
    <name evidence="8" type="ORF">EVA99_00785</name>
</gene>
<evidence type="ECO:0000256" key="5">
    <source>
        <dbReference type="ARBA" id="ARBA00023125"/>
    </source>
</evidence>
<feature type="binding site" evidence="6">
    <location>
        <begin position="31"/>
        <end position="38"/>
    </location>
    <ligand>
        <name>ATP</name>
        <dbReference type="ChEBI" id="CHEBI:30616"/>
    </ligand>
</feature>
<comment type="function">
    <text evidence="6">The RecF protein is involved in DNA metabolism; it is required for DNA replication and normal SOS inducibility. RecF binds preferentially to single-stranded, linear DNA. It also seems to bind ATP.</text>
</comment>
<dbReference type="InterPro" id="IPR003395">
    <property type="entry name" value="RecF/RecN/SMC_N"/>
</dbReference>
<dbReference type="Gene3D" id="3.40.50.300">
    <property type="entry name" value="P-loop containing nucleotide triphosphate hydrolases"/>
    <property type="match status" value="1"/>
</dbReference>